<dbReference type="AlphaFoldDB" id="A0A0N5BSD4"/>
<evidence type="ECO:0000313" key="2">
    <source>
        <dbReference type="WBParaSite" id="SPAL_0000877725.1"/>
    </source>
</evidence>
<protein>
    <submittedName>
        <fullName evidence="2">Cytoadherence linked asexual protein 9</fullName>
    </submittedName>
</protein>
<accession>A0A0N5BSD4</accession>
<organism evidence="1 2">
    <name type="scientific">Strongyloides papillosus</name>
    <name type="common">Intestinal threadworm</name>
    <dbReference type="NCBI Taxonomy" id="174720"/>
    <lineage>
        <taxon>Eukaryota</taxon>
        <taxon>Metazoa</taxon>
        <taxon>Ecdysozoa</taxon>
        <taxon>Nematoda</taxon>
        <taxon>Chromadorea</taxon>
        <taxon>Rhabditida</taxon>
        <taxon>Tylenchina</taxon>
        <taxon>Panagrolaimomorpha</taxon>
        <taxon>Strongyloidoidea</taxon>
        <taxon>Strongyloididae</taxon>
        <taxon>Strongyloides</taxon>
    </lineage>
</organism>
<proteinExistence type="predicted"/>
<dbReference type="Proteomes" id="UP000046392">
    <property type="component" value="Unplaced"/>
</dbReference>
<sequence length="448" mass="52403">MKFAVQNKITDKAFIEMFKMFEEIALLTKSLDLVMHLKNCQFLKYLNKKNESILDHEFNSSYIKPITLQKKILTNQVFFNRMYKMYFFDIKREIEEYVRWKNLSKYIYNNVCYLLLYIDDIKITNANSGRNKNGNITHIGYKLIPNTDQLETPNLLMSELHNYRTIGICHQRNSSLTNYSDVLKFTVDKINSLKLSIFPGIETDVKLHALIGDHAILQKAYNQKCNYRNQGSDAACRACTLPPNLYDTVYTCAEVRNYLRESFNHDYLPKNNHMYSDSFHDIFEVSSEQLILTKMFYIYLINLDYTQTSSIIVISLKYLVSSILNLAALMNDYSKSRSDILLEINNAVDSVLINIKTVLPKYEFSMKTHMISHYYDMIRLLGHPALLSCIRFEASNKNIKDYSKISKCRKTPLKTTLGKMFFFNQCQMLSCKSFVREGSNYNNITYTG</sequence>
<evidence type="ECO:0000313" key="1">
    <source>
        <dbReference type="Proteomes" id="UP000046392"/>
    </source>
</evidence>
<reference evidence="2" key="1">
    <citation type="submission" date="2017-02" db="UniProtKB">
        <authorList>
            <consortium name="WormBaseParasite"/>
        </authorList>
    </citation>
    <scope>IDENTIFICATION</scope>
</reference>
<name>A0A0N5BSD4_STREA</name>
<dbReference type="WBParaSite" id="SPAL_0000877725.1">
    <property type="protein sequence ID" value="SPAL_0000877725.1"/>
    <property type="gene ID" value="SPAL_0000877725"/>
</dbReference>
<keyword evidence="1" id="KW-1185">Reference proteome</keyword>